<evidence type="ECO:0000256" key="2">
    <source>
        <dbReference type="ARBA" id="ARBA00023002"/>
    </source>
</evidence>
<dbReference type="InterPro" id="IPR001155">
    <property type="entry name" value="OxRdtase_FMN_N"/>
</dbReference>
<dbReference type="SUPFAM" id="SSF51395">
    <property type="entry name" value="FMN-linked oxidoreductases"/>
    <property type="match status" value="1"/>
</dbReference>
<dbReference type="RefSeq" id="WP_092860095.1">
    <property type="nucleotide sequence ID" value="NZ_FOQH01000005.1"/>
</dbReference>
<dbReference type="GO" id="GO:0016491">
    <property type="term" value="F:oxidoreductase activity"/>
    <property type="evidence" value="ECO:0007669"/>
    <property type="project" value="UniProtKB-KW"/>
</dbReference>
<gene>
    <name evidence="4" type="ORF">SAMN05216258_105267</name>
</gene>
<dbReference type="Gene3D" id="3.20.20.70">
    <property type="entry name" value="Aldolase class I"/>
    <property type="match status" value="1"/>
</dbReference>
<organism evidence="4 5">
    <name type="scientific">Albimonas pacifica</name>
    <dbReference type="NCBI Taxonomy" id="1114924"/>
    <lineage>
        <taxon>Bacteria</taxon>
        <taxon>Pseudomonadati</taxon>
        <taxon>Pseudomonadota</taxon>
        <taxon>Alphaproteobacteria</taxon>
        <taxon>Rhodobacterales</taxon>
        <taxon>Paracoccaceae</taxon>
        <taxon>Albimonas</taxon>
    </lineage>
</organism>
<accession>A0A1I3GP13</accession>
<dbReference type="InterPro" id="IPR051799">
    <property type="entry name" value="NADH_flavin_oxidoreductase"/>
</dbReference>
<dbReference type="OrthoDB" id="9784632at2"/>
<dbReference type="Pfam" id="PF00724">
    <property type="entry name" value="Oxidored_FMN"/>
    <property type="match status" value="1"/>
</dbReference>
<feature type="domain" description="NADH:flavin oxidoreductase/NADH oxidase N-terminal" evidence="3">
    <location>
        <begin position="17"/>
        <end position="234"/>
    </location>
</feature>
<dbReference type="AlphaFoldDB" id="A0A1I3GP13"/>
<dbReference type="Proteomes" id="UP000199377">
    <property type="component" value="Unassembled WGS sequence"/>
</dbReference>
<evidence type="ECO:0000313" key="5">
    <source>
        <dbReference type="Proteomes" id="UP000199377"/>
    </source>
</evidence>
<dbReference type="GO" id="GO:0010181">
    <property type="term" value="F:FMN binding"/>
    <property type="evidence" value="ECO:0007669"/>
    <property type="project" value="InterPro"/>
</dbReference>
<evidence type="ECO:0000256" key="1">
    <source>
        <dbReference type="ARBA" id="ARBA00022630"/>
    </source>
</evidence>
<keyword evidence="1" id="KW-0285">Flavoprotein</keyword>
<dbReference type="PANTHER" id="PTHR43656">
    <property type="entry name" value="BINDING OXIDOREDUCTASE, PUTATIVE (AFU_ORTHOLOGUE AFUA_2G08260)-RELATED"/>
    <property type="match status" value="1"/>
</dbReference>
<sequence>MTRLADELTLARGPAWKNRFMLAPLTNQQSHMDGTLSDDEFRWLTMRAQGGFGLTMTCAAHVQRNGNAFPGQLGIWDDRHLEGLTRLADALRAAGSVSSVQLHHGGMRCPRELAGDVVAPSDDAETGARALTTAEVERLRDDFVAGALRAQTAGFDGVEIHGAHGYILCAFLSAKYNRRDDRYGGSLENRARLTLEILDGIRAACRPDFQVGLRLSPERFGMELAEIRDLAAQVMTGGKLDYLDMSLWDVFKAPVDEAFAERDLLGWFTDLPRGETKLGVAGKLMTAAQAQEVLDRGCDYAVIGRAAILRHDFPNRALADAGYASPATPVSEAHLMAEGLSPSFVQYMRNWKGFVEEASSAA</sequence>
<dbReference type="InterPro" id="IPR013785">
    <property type="entry name" value="Aldolase_TIM"/>
</dbReference>
<evidence type="ECO:0000259" key="3">
    <source>
        <dbReference type="Pfam" id="PF00724"/>
    </source>
</evidence>
<keyword evidence="5" id="KW-1185">Reference proteome</keyword>
<proteinExistence type="predicted"/>
<protein>
    <submittedName>
        <fullName evidence="4">2,4-dienoyl-CoA reductase</fullName>
    </submittedName>
</protein>
<dbReference type="CDD" id="cd02803">
    <property type="entry name" value="OYE_like_FMN_family"/>
    <property type="match status" value="1"/>
</dbReference>
<dbReference type="EMBL" id="FOQH01000005">
    <property type="protein sequence ID" value="SFI25214.1"/>
    <property type="molecule type" value="Genomic_DNA"/>
</dbReference>
<reference evidence="4 5" key="1">
    <citation type="submission" date="2016-10" db="EMBL/GenBank/DDBJ databases">
        <authorList>
            <person name="de Groot N.N."/>
        </authorList>
    </citation>
    <scope>NUCLEOTIDE SEQUENCE [LARGE SCALE GENOMIC DNA]</scope>
    <source>
        <strain evidence="4 5">CGMCC 1.11030</strain>
    </source>
</reference>
<keyword evidence="2" id="KW-0560">Oxidoreductase</keyword>
<evidence type="ECO:0000313" key="4">
    <source>
        <dbReference type="EMBL" id="SFI25214.1"/>
    </source>
</evidence>
<dbReference type="STRING" id="1114924.SAMN05216258_105267"/>
<dbReference type="PANTHER" id="PTHR43656:SF2">
    <property type="entry name" value="BINDING OXIDOREDUCTASE, PUTATIVE (AFU_ORTHOLOGUE AFUA_2G08260)-RELATED"/>
    <property type="match status" value="1"/>
</dbReference>
<name>A0A1I3GP13_9RHOB</name>